<keyword evidence="2" id="KW-0597">Phosphoprotein</keyword>
<keyword evidence="7" id="KW-1185">Reference proteome</keyword>
<evidence type="ECO:0000256" key="4">
    <source>
        <dbReference type="ARBA" id="ARBA00029454"/>
    </source>
</evidence>
<dbReference type="PANTHER" id="PTHR45527:SF11">
    <property type="entry name" value="NONRIBOSOMAL PEPTIDE SYNTHETASE 5"/>
    <property type="match status" value="1"/>
</dbReference>
<sequence>MSAWRGLRERHSILRTVFVAIGPKQIVQVVLNPSAVDDSSFHCLDAQGILANTAIEINRREAREPFDLFTAPSRLYLIRGGDQDCVLMKLHHATYDAWTIPTIITDLTALYRNVNLAPVPNFKLFIQHTIQSLQGEEQKDYWTRCLIRSQPTLLKPSLAHTEVQSNIKPRPTFVVLKGAVPNLKSLSTTIQRSEIALSTLILIAFARTLARYTSISSPIFGLYQTGRSASFDGIRNLCAPCLNITPLLIPEALSCNPSATAQALQSDLAARVPFEQSYLHDILGWIGNAHVPLFNTYVNILWHEGMNAPSSSSEDDLLVPWRPGSSSELAPTEPMTGRTAVDGLDVGMIAEKNLFLDVGRSFDGDAADFTIKCDGDLMEGEEVRRFAVEVAEEVIQLVETIGDDFKKGIVNLESIWIIMNCTSVASNWAIVSQQFLLYNSSVGWRLLIASKKIRQSPFLRPLDSILRQG</sequence>
<organism evidence="6 7">
    <name type="scientific">Lepraria finkii</name>
    <dbReference type="NCBI Taxonomy" id="1340010"/>
    <lineage>
        <taxon>Eukaryota</taxon>
        <taxon>Fungi</taxon>
        <taxon>Dikarya</taxon>
        <taxon>Ascomycota</taxon>
        <taxon>Pezizomycotina</taxon>
        <taxon>Lecanoromycetes</taxon>
        <taxon>OSLEUM clade</taxon>
        <taxon>Lecanoromycetidae</taxon>
        <taxon>Lecanorales</taxon>
        <taxon>Lecanorineae</taxon>
        <taxon>Stereocaulaceae</taxon>
        <taxon>Lepraria</taxon>
    </lineage>
</organism>
<name>A0ABR4AZ94_9LECA</name>
<feature type="domain" description="Condensation" evidence="5">
    <location>
        <begin position="2"/>
        <end position="270"/>
    </location>
</feature>
<dbReference type="InterPro" id="IPR023213">
    <property type="entry name" value="CAT-like_dom_sf"/>
</dbReference>
<dbReference type="PANTHER" id="PTHR45527">
    <property type="entry name" value="NONRIBOSOMAL PEPTIDE SYNTHETASE"/>
    <property type="match status" value="1"/>
</dbReference>
<evidence type="ECO:0000256" key="2">
    <source>
        <dbReference type="ARBA" id="ARBA00022553"/>
    </source>
</evidence>
<dbReference type="Pfam" id="PF00668">
    <property type="entry name" value="Condensation"/>
    <property type="match status" value="1"/>
</dbReference>
<comment type="caution">
    <text evidence="6">The sequence shown here is derived from an EMBL/GenBank/DDBJ whole genome shotgun (WGS) entry which is preliminary data.</text>
</comment>
<gene>
    <name evidence="6" type="ORF">ABVK25_010943</name>
</gene>
<evidence type="ECO:0000313" key="7">
    <source>
        <dbReference type="Proteomes" id="UP001590951"/>
    </source>
</evidence>
<keyword evidence="1" id="KW-0596">Phosphopantetheine</keyword>
<dbReference type="Proteomes" id="UP001590951">
    <property type="component" value="Unassembled WGS sequence"/>
</dbReference>
<accession>A0ABR4AZ94</accession>
<reference evidence="6 7" key="1">
    <citation type="submission" date="2024-09" db="EMBL/GenBank/DDBJ databases">
        <title>Rethinking Asexuality: The Enigmatic Case of Functional Sexual Genes in Lepraria (Stereocaulaceae).</title>
        <authorList>
            <person name="Doellman M."/>
            <person name="Sun Y."/>
            <person name="Barcenas-Pena A."/>
            <person name="Lumbsch H.T."/>
            <person name="Grewe F."/>
        </authorList>
    </citation>
    <scope>NUCLEOTIDE SEQUENCE [LARGE SCALE GENOMIC DNA]</scope>
    <source>
        <strain evidence="6 7">Grewe 0041</strain>
    </source>
</reference>
<keyword evidence="3" id="KW-0436">Ligase</keyword>
<dbReference type="SUPFAM" id="SSF52777">
    <property type="entry name" value="CoA-dependent acyltransferases"/>
    <property type="match status" value="2"/>
</dbReference>
<dbReference type="Gene3D" id="3.30.559.30">
    <property type="entry name" value="Nonribosomal peptide synthetase, condensation domain"/>
    <property type="match status" value="1"/>
</dbReference>
<dbReference type="InterPro" id="IPR001242">
    <property type="entry name" value="Condensation_dom"/>
</dbReference>
<dbReference type="EMBL" id="JBHFEH010000079">
    <property type="protein sequence ID" value="KAL2048818.1"/>
    <property type="molecule type" value="Genomic_DNA"/>
</dbReference>
<evidence type="ECO:0000256" key="1">
    <source>
        <dbReference type="ARBA" id="ARBA00022450"/>
    </source>
</evidence>
<evidence type="ECO:0000259" key="5">
    <source>
        <dbReference type="Pfam" id="PF00668"/>
    </source>
</evidence>
<protein>
    <recommendedName>
        <fullName evidence="5">Condensation domain-containing protein</fullName>
    </recommendedName>
</protein>
<evidence type="ECO:0000313" key="6">
    <source>
        <dbReference type="EMBL" id="KAL2048818.1"/>
    </source>
</evidence>
<proteinExistence type="inferred from homology"/>
<evidence type="ECO:0000256" key="3">
    <source>
        <dbReference type="ARBA" id="ARBA00022598"/>
    </source>
</evidence>
<comment type="similarity">
    <text evidence="4">Belongs to the NRP synthetase family.</text>
</comment>
<dbReference type="Gene3D" id="3.30.559.10">
    <property type="entry name" value="Chloramphenicol acetyltransferase-like domain"/>
    <property type="match status" value="1"/>
</dbReference>